<dbReference type="KEGG" id="ngr:NAEGRDRAFT_51880"/>
<dbReference type="GeneID" id="8854833"/>
<gene>
    <name evidence="1" type="ORF">NAEGRDRAFT_51880</name>
</gene>
<accession>D2VSD5</accession>
<organism evidence="2">
    <name type="scientific">Naegleria gruberi</name>
    <name type="common">Amoeba</name>
    <dbReference type="NCBI Taxonomy" id="5762"/>
    <lineage>
        <taxon>Eukaryota</taxon>
        <taxon>Discoba</taxon>
        <taxon>Heterolobosea</taxon>
        <taxon>Tetramitia</taxon>
        <taxon>Eutetramitia</taxon>
        <taxon>Vahlkampfiidae</taxon>
        <taxon>Naegleria</taxon>
    </lineage>
</organism>
<name>D2VSD5_NAEGR</name>
<dbReference type="Proteomes" id="UP000006671">
    <property type="component" value="Unassembled WGS sequence"/>
</dbReference>
<proteinExistence type="predicted"/>
<evidence type="ECO:0000313" key="2">
    <source>
        <dbReference type="Proteomes" id="UP000006671"/>
    </source>
</evidence>
<dbReference type="VEuPathDB" id="AmoebaDB:NAEGRDRAFT_51880"/>
<dbReference type="RefSeq" id="XP_002673146.1">
    <property type="nucleotide sequence ID" value="XM_002673100.1"/>
</dbReference>
<sequence length="290" mass="34404">MSASSDFVDMSKQLYDLELDYWRSHILYWLSRKFDVIYKGGSTLSKVFHISNRQSKDMDLKLIPKKNNFMDLELKYHMPQNKKEREKYFAAVFEHTKRLIPFVVVEKIKNELDTECETCVFLVKFESQVRNLEGGEIYIDIGLDEHNCVVTRDVRSVIHQLNKCPKIEIDCVHPLETLLEKMDAIVKRRKVTDIPLDRYIRHFYDCNVIIENEEKLDPLPKVYTIQNLFEAKVDKKHIQKFSYKSFEEMSLTLEEKTMFETIKDEHDSSAMNLDTCLTNIITWLKKNIAE</sequence>
<keyword evidence="2" id="KW-1185">Reference proteome</keyword>
<evidence type="ECO:0000313" key="1">
    <source>
        <dbReference type="EMBL" id="EFC40402.1"/>
    </source>
</evidence>
<dbReference type="Pfam" id="PF08843">
    <property type="entry name" value="AbiEii"/>
    <property type="match status" value="1"/>
</dbReference>
<dbReference type="InterPro" id="IPR014942">
    <property type="entry name" value="AbiEii"/>
</dbReference>
<dbReference type="EMBL" id="GG738893">
    <property type="protein sequence ID" value="EFC40402.1"/>
    <property type="molecule type" value="Genomic_DNA"/>
</dbReference>
<dbReference type="AlphaFoldDB" id="D2VSD5"/>
<dbReference type="InParanoid" id="D2VSD5"/>
<protein>
    <submittedName>
        <fullName evidence="1">Predicted protein</fullName>
    </submittedName>
</protein>
<reference evidence="1 2" key="1">
    <citation type="journal article" date="2010" name="Cell">
        <title>The genome of Naegleria gruberi illuminates early eukaryotic versatility.</title>
        <authorList>
            <person name="Fritz-Laylin L.K."/>
            <person name="Prochnik S.E."/>
            <person name="Ginger M.L."/>
            <person name="Dacks J.B."/>
            <person name="Carpenter M.L."/>
            <person name="Field M.C."/>
            <person name="Kuo A."/>
            <person name="Paredez A."/>
            <person name="Chapman J."/>
            <person name="Pham J."/>
            <person name="Shu S."/>
            <person name="Neupane R."/>
            <person name="Cipriano M."/>
            <person name="Mancuso J."/>
            <person name="Tu H."/>
            <person name="Salamov A."/>
            <person name="Lindquist E."/>
            <person name="Shapiro H."/>
            <person name="Lucas S."/>
            <person name="Grigoriev I.V."/>
            <person name="Cande W.Z."/>
            <person name="Fulton C."/>
            <person name="Rokhsar D.S."/>
            <person name="Dawson S.C."/>
        </authorList>
    </citation>
    <scope>NUCLEOTIDE SEQUENCE [LARGE SCALE GENOMIC DNA]</scope>
    <source>
        <strain evidence="1 2">NEG-M</strain>
    </source>
</reference>